<feature type="transmembrane region" description="Helical" evidence="5">
    <location>
        <begin position="238"/>
        <end position="261"/>
    </location>
</feature>
<keyword evidence="3 5" id="KW-1133">Transmembrane helix</keyword>
<evidence type="ECO:0000259" key="6">
    <source>
        <dbReference type="PROSITE" id="PS50261"/>
    </source>
</evidence>
<dbReference type="EMBL" id="CALNXK010000042">
    <property type="protein sequence ID" value="CAH3126175.1"/>
    <property type="molecule type" value="Genomic_DNA"/>
</dbReference>
<comment type="subcellular location">
    <subcellularLocation>
        <location evidence="1">Membrane</location>
        <topology evidence="1">Multi-pass membrane protein</topology>
    </subcellularLocation>
</comment>
<feature type="transmembrane region" description="Helical" evidence="5">
    <location>
        <begin position="29"/>
        <end position="50"/>
    </location>
</feature>
<evidence type="ECO:0000256" key="5">
    <source>
        <dbReference type="SAM" id="Phobius"/>
    </source>
</evidence>
<keyword evidence="8" id="KW-1185">Reference proteome</keyword>
<feature type="domain" description="G-protein coupled receptors family 2 profile 2" evidence="6">
    <location>
        <begin position="27"/>
        <end position="297"/>
    </location>
</feature>
<feature type="transmembrane region" description="Helical" evidence="5">
    <location>
        <begin position="62"/>
        <end position="82"/>
    </location>
</feature>
<gene>
    <name evidence="7" type="ORF">PLOB_00032329</name>
</gene>
<evidence type="ECO:0000256" key="3">
    <source>
        <dbReference type="ARBA" id="ARBA00022989"/>
    </source>
</evidence>
<dbReference type="Gene3D" id="1.20.1070.10">
    <property type="entry name" value="Rhodopsin 7-helix transmembrane proteins"/>
    <property type="match status" value="1"/>
</dbReference>
<sequence length="337" mass="38845">MTATTADSNFTTAAPTRFEVEANKVVNRALVTISATLSVLGTTLIIGTFVAWKDYRSISRRILVYISIADFFVATSNLFGVWRHSAQSDIVCETQSFVSTCASLWSFFWTTFLAVFLYTIVAKKKRHKAEIMLKVFHVFGWGIPLIIVGTALGLDKLGNDKDYFTSGWCWIKWNLTTEDKHLWMLLTGKAWEIAAYILCSAFYLMLTIYIRREVCYQHNQVSSQQSRENALLKVERRLTLVPVIFVLVRIWGTIRFILYLSDRDNPNTSWEKVLLYFQGIGDSSQGFFNFLLFCLFTEKFQTRLRLAAHNLLLHCNKEKSVTDKYEDMCNTQEILVD</sequence>
<evidence type="ECO:0000313" key="8">
    <source>
        <dbReference type="Proteomes" id="UP001159405"/>
    </source>
</evidence>
<dbReference type="PANTHER" id="PTHR23112">
    <property type="entry name" value="G PROTEIN-COUPLED RECEPTOR 157-RELATED"/>
    <property type="match status" value="1"/>
</dbReference>
<evidence type="ECO:0000313" key="7">
    <source>
        <dbReference type="EMBL" id="CAH3126175.1"/>
    </source>
</evidence>
<dbReference type="PRINTS" id="PR02001">
    <property type="entry name" value="GCR1CAMPR"/>
</dbReference>
<accession>A0ABN8NYG9</accession>
<comment type="caution">
    <text evidence="7">The sequence shown here is derived from an EMBL/GenBank/DDBJ whole genome shotgun (WGS) entry which is preliminary data.</text>
</comment>
<feature type="transmembrane region" description="Helical" evidence="5">
    <location>
        <begin position="193"/>
        <end position="210"/>
    </location>
</feature>
<dbReference type="PANTHER" id="PTHR23112:SF47">
    <property type="entry name" value="G-PROTEIN COUPLED RECEPTOR 157"/>
    <property type="match status" value="1"/>
</dbReference>
<evidence type="ECO:0000256" key="1">
    <source>
        <dbReference type="ARBA" id="ARBA00004141"/>
    </source>
</evidence>
<evidence type="ECO:0000256" key="2">
    <source>
        <dbReference type="ARBA" id="ARBA00022692"/>
    </source>
</evidence>
<dbReference type="InterPro" id="IPR017981">
    <property type="entry name" value="GPCR_2-like_7TM"/>
</dbReference>
<feature type="transmembrane region" description="Helical" evidence="5">
    <location>
        <begin position="102"/>
        <end position="121"/>
    </location>
</feature>
<keyword evidence="4 5" id="KW-0472">Membrane</keyword>
<dbReference type="PROSITE" id="PS50261">
    <property type="entry name" value="G_PROTEIN_RECEP_F2_4"/>
    <property type="match status" value="1"/>
</dbReference>
<feature type="transmembrane region" description="Helical" evidence="5">
    <location>
        <begin position="133"/>
        <end position="154"/>
    </location>
</feature>
<reference evidence="7 8" key="1">
    <citation type="submission" date="2022-05" db="EMBL/GenBank/DDBJ databases">
        <authorList>
            <consortium name="Genoscope - CEA"/>
            <person name="William W."/>
        </authorList>
    </citation>
    <scope>NUCLEOTIDE SEQUENCE [LARGE SCALE GENOMIC DNA]</scope>
</reference>
<dbReference type="Proteomes" id="UP001159405">
    <property type="component" value="Unassembled WGS sequence"/>
</dbReference>
<protein>
    <recommendedName>
        <fullName evidence="6">G-protein coupled receptors family 2 profile 2 domain-containing protein</fullName>
    </recommendedName>
</protein>
<dbReference type="InterPro" id="IPR000832">
    <property type="entry name" value="GPCR_2_secretin-like"/>
</dbReference>
<dbReference type="SUPFAM" id="SSF81321">
    <property type="entry name" value="Family A G protein-coupled receptor-like"/>
    <property type="match status" value="1"/>
</dbReference>
<keyword evidence="2 5" id="KW-0812">Transmembrane</keyword>
<name>A0ABN8NYG9_9CNID</name>
<evidence type="ECO:0000256" key="4">
    <source>
        <dbReference type="ARBA" id="ARBA00023136"/>
    </source>
</evidence>
<dbReference type="InterPro" id="IPR022343">
    <property type="entry name" value="GCR1-cAMP_receptor"/>
</dbReference>
<dbReference type="Pfam" id="PF00002">
    <property type="entry name" value="7tm_2"/>
    <property type="match status" value="1"/>
</dbReference>
<feature type="transmembrane region" description="Helical" evidence="5">
    <location>
        <begin position="273"/>
        <end position="296"/>
    </location>
</feature>
<proteinExistence type="predicted"/>
<organism evidence="7 8">
    <name type="scientific">Porites lobata</name>
    <dbReference type="NCBI Taxonomy" id="104759"/>
    <lineage>
        <taxon>Eukaryota</taxon>
        <taxon>Metazoa</taxon>
        <taxon>Cnidaria</taxon>
        <taxon>Anthozoa</taxon>
        <taxon>Hexacorallia</taxon>
        <taxon>Scleractinia</taxon>
        <taxon>Fungiina</taxon>
        <taxon>Poritidae</taxon>
        <taxon>Porites</taxon>
    </lineage>
</organism>